<feature type="compositionally biased region" description="Polar residues" evidence="7">
    <location>
        <begin position="108"/>
        <end position="118"/>
    </location>
</feature>
<evidence type="ECO:0000256" key="4">
    <source>
        <dbReference type="ARBA" id="ARBA00023274"/>
    </source>
</evidence>
<evidence type="ECO:0000256" key="1">
    <source>
        <dbReference type="ARBA" id="ARBA00003362"/>
    </source>
</evidence>
<feature type="region of interest" description="Disordered" evidence="7">
    <location>
        <begin position="72"/>
        <end position="118"/>
    </location>
</feature>
<gene>
    <name evidence="9" type="primary">LOC115627628</name>
</gene>
<dbReference type="Proteomes" id="UP000504634">
    <property type="component" value="Unplaced"/>
</dbReference>
<dbReference type="Gene3D" id="1.10.10.1410">
    <property type="match status" value="1"/>
</dbReference>
<evidence type="ECO:0000313" key="9">
    <source>
        <dbReference type="RefSeq" id="XP_030379224.1"/>
    </source>
</evidence>
<dbReference type="GO" id="GO:1990904">
    <property type="term" value="C:ribonucleoprotein complex"/>
    <property type="evidence" value="ECO:0007669"/>
    <property type="project" value="UniProtKB-KW"/>
</dbReference>
<evidence type="ECO:0000256" key="6">
    <source>
        <dbReference type="ARBA" id="ARBA00035443"/>
    </source>
</evidence>
<comment type="function">
    <text evidence="1">Plays an important role in the elongation step of protein synthesis.</text>
</comment>
<name>A0A6J2TT30_DROLE</name>
<feature type="compositionally biased region" description="Low complexity" evidence="7">
    <location>
        <begin position="73"/>
        <end position="84"/>
    </location>
</feature>
<keyword evidence="4" id="KW-0687">Ribonucleoprotein</keyword>
<evidence type="ECO:0000256" key="7">
    <source>
        <dbReference type="SAM" id="MobiDB-lite"/>
    </source>
</evidence>
<keyword evidence="3" id="KW-0689">Ribosomal protein</keyword>
<dbReference type="GeneID" id="115627628"/>
<proteinExistence type="inferred from homology"/>
<dbReference type="GO" id="GO:0005840">
    <property type="term" value="C:ribosome"/>
    <property type="evidence" value="ECO:0007669"/>
    <property type="project" value="UniProtKB-KW"/>
</dbReference>
<dbReference type="InterPro" id="IPR038716">
    <property type="entry name" value="P1/P2_N_sf"/>
</dbReference>
<dbReference type="AlphaFoldDB" id="A0A6J2TT30"/>
<evidence type="ECO:0000256" key="5">
    <source>
        <dbReference type="ARBA" id="ARBA00035301"/>
    </source>
</evidence>
<dbReference type="Pfam" id="PF00428">
    <property type="entry name" value="Ribosomal_60s"/>
    <property type="match status" value="1"/>
</dbReference>
<reference evidence="9" key="1">
    <citation type="submission" date="2025-08" db="UniProtKB">
        <authorList>
            <consortium name="RefSeq"/>
        </authorList>
    </citation>
    <scope>IDENTIFICATION</scope>
    <source>
        <strain evidence="9">11010-0011.00</strain>
        <tissue evidence="9">Whole body</tissue>
    </source>
</reference>
<keyword evidence="8" id="KW-1185">Reference proteome</keyword>
<dbReference type="OrthoDB" id="2194681at2759"/>
<organism evidence="8 9">
    <name type="scientific">Drosophila lebanonensis</name>
    <name type="common">Fruit fly</name>
    <name type="synonym">Scaptodrosophila lebanonensis</name>
    <dbReference type="NCBI Taxonomy" id="7225"/>
    <lineage>
        <taxon>Eukaryota</taxon>
        <taxon>Metazoa</taxon>
        <taxon>Ecdysozoa</taxon>
        <taxon>Arthropoda</taxon>
        <taxon>Hexapoda</taxon>
        <taxon>Insecta</taxon>
        <taxon>Pterygota</taxon>
        <taxon>Neoptera</taxon>
        <taxon>Endopterygota</taxon>
        <taxon>Diptera</taxon>
        <taxon>Brachycera</taxon>
        <taxon>Muscomorpha</taxon>
        <taxon>Ephydroidea</taxon>
        <taxon>Drosophilidae</taxon>
        <taxon>Scaptodrosophila</taxon>
    </lineage>
</organism>
<dbReference type="FunFam" id="1.10.10.1410:FF:000002">
    <property type="entry name" value="60S acidic ribosomal protein P2"/>
    <property type="match status" value="1"/>
</dbReference>
<accession>A0A6J2TT30</accession>
<sequence>MSSTNHEITCICASLILAQNNVPITGEKISRILKAAEVEFDPSWPDHFAREVDGIDMQALISNIQTRVGDCTSASAPPSVYAPAKGTQRKRSKRIKAKKRKHQDSDDSYNNELFQLFD</sequence>
<evidence type="ECO:0000256" key="2">
    <source>
        <dbReference type="ARBA" id="ARBA00005436"/>
    </source>
</evidence>
<dbReference type="CDD" id="cd05831">
    <property type="entry name" value="Ribosomal_P1"/>
    <property type="match status" value="1"/>
</dbReference>
<feature type="compositionally biased region" description="Basic residues" evidence="7">
    <location>
        <begin position="87"/>
        <end position="102"/>
    </location>
</feature>
<dbReference type="RefSeq" id="XP_030379224.1">
    <property type="nucleotide sequence ID" value="XM_030523364.1"/>
</dbReference>
<evidence type="ECO:0000256" key="3">
    <source>
        <dbReference type="ARBA" id="ARBA00022980"/>
    </source>
</evidence>
<evidence type="ECO:0000313" key="8">
    <source>
        <dbReference type="Proteomes" id="UP000504634"/>
    </source>
</evidence>
<protein>
    <recommendedName>
        <fullName evidence="5">Large ribosomal subunit protein P2</fullName>
    </recommendedName>
    <alternativeName>
        <fullName evidence="6">60S acidic ribosomal protein P2</fullName>
    </alternativeName>
</protein>
<comment type="similarity">
    <text evidence="2">Belongs to the eukaryotic ribosomal protein P1/P2 family.</text>
</comment>